<comment type="subcellular location">
    <subcellularLocation>
        <location evidence="1">Golgi apparatus membrane</location>
        <topology evidence="1">Single-pass type II membrane protein</topology>
    </subcellularLocation>
</comment>
<keyword evidence="3" id="KW-0808">Transferase</keyword>
<evidence type="ECO:0000256" key="4">
    <source>
        <dbReference type="ARBA" id="ARBA00022968"/>
    </source>
</evidence>
<evidence type="ECO:0000313" key="9">
    <source>
        <dbReference type="Proteomes" id="UP001408789"/>
    </source>
</evidence>
<reference evidence="8 9" key="1">
    <citation type="submission" date="2024-04" db="EMBL/GenBank/DDBJ databases">
        <title>The reference genome of an endangered Asteraceae, Deinandra increscens subsp. villosa, native to the Central Coast of California.</title>
        <authorList>
            <person name="Guilliams M."/>
            <person name="Hasenstab-Lehman K."/>
            <person name="Meyer R."/>
            <person name="Mcevoy S."/>
        </authorList>
    </citation>
    <scope>NUCLEOTIDE SEQUENCE [LARGE SCALE GENOMIC DNA]</scope>
    <source>
        <tissue evidence="8">Leaf</tissue>
    </source>
</reference>
<comment type="caution">
    <text evidence="8">The sequence shown here is derived from an EMBL/GenBank/DDBJ whole genome shotgun (WGS) entry which is preliminary data.</text>
</comment>
<gene>
    <name evidence="8" type="ORF">SSX86_033102</name>
</gene>
<comment type="similarity">
    <text evidence="2">Belongs to the glycosyltransferase 47 family.</text>
</comment>
<keyword evidence="9" id="KW-1185">Reference proteome</keyword>
<keyword evidence="3" id="KW-0328">Glycosyltransferase</keyword>
<dbReference type="GO" id="GO:0000139">
    <property type="term" value="C:Golgi membrane"/>
    <property type="evidence" value="ECO:0007669"/>
    <property type="project" value="UniProtKB-SubCell"/>
</dbReference>
<dbReference type="GO" id="GO:0016757">
    <property type="term" value="F:glycosyltransferase activity"/>
    <property type="evidence" value="ECO:0007669"/>
    <property type="project" value="UniProtKB-KW"/>
</dbReference>
<feature type="region of interest" description="Disordered" evidence="6">
    <location>
        <begin position="1"/>
        <end position="53"/>
    </location>
</feature>
<dbReference type="InterPro" id="IPR004263">
    <property type="entry name" value="Exostosin"/>
</dbReference>
<keyword evidence="4" id="KW-0735">Signal-anchor</keyword>
<protein>
    <recommendedName>
        <fullName evidence="7">Exostosin GT47 domain-containing protein</fullName>
    </recommendedName>
</protein>
<evidence type="ECO:0000313" key="8">
    <source>
        <dbReference type="EMBL" id="KAK9047936.1"/>
    </source>
</evidence>
<evidence type="ECO:0000256" key="5">
    <source>
        <dbReference type="ARBA" id="ARBA00023034"/>
    </source>
</evidence>
<feature type="domain" description="Exostosin GT47" evidence="7">
    <location>
        <begin position="49"/>
        <end position="124"/>
    </location>
</feature>
<evidence type="ECO:0000259" key="7">
    <source>
        <dbReference type="Pfam" id="PF03016"/>
    </source>
</evidence>
<feature type="compositionally biased region" description="Pro residues" evidence="6">
    <location>
        <begin position="1"/>
        <end position="13"/>
    </location>
</feature>
<dbReference type="Pfam" id="PF03016">
    <property type="entry name" value="Exostosin_GT47"/>
    <property type="match status" value="1"/>
</dbReference>
<evidence type="ECO:0000256" key="2">
    <source>
        <dbReference type="ARBA" id="ARBA00010271"/>
    </source>
</evidence>
<organism evidence="8 9">
    <name type="scientific">Deinandra increscens subsp. villosa</name>
    <dbReference type="NCBI Taxonomy" id="3103831"/>
    <lineage>
        <taxon>Eukaryota</taxon>
        <taxon>Viridiplantae</taxon>
        <taxon>Streptophyta</taxon>
        <taxon>Embryophyta</taxon>
        <taxon>Tracheophyta</taxon>
        <taxon>Spermatophyta</taxon>
        <taxon>Magnoliopsida</taxon>
        <taxon>eudicotyledons</taxon>
        <taxon>Gunneridae</taxon>
        <taxon>Pentapetalae</taxon>
        <taxon>asterids</taxon>
        <taxon>campanulids</taxon>
        <taxon>Asterales</taxon>
        <taxon>Asteraceae</taxon>
        <taxon>Asteroideae</taxon>
        <taxon>Heliantheae alliance</taxon>
        <taxon>Madieae</taxon>
        <taxon>Madiinae</taxon>
        <taxon>Deinandra</taxon>
    </lineage>
</organism>
<proteinExistence type="inferred from homology"/>
<name>A0AAP0C2J0_9ASTR</name>
<dbReference type="PANTHER" id="PTHR11062:SF253">
    <property type="entry name" value="EXOSTOSIN GT47 DOMAIN-CONTAINING PROTEIN"/>
    <property type="match status" value="1"/>
</dbReference>
<accession>A0AAP0C2J0</accession>
<dbReference type="EMBL" id="JBCNJP010019202">
    <property type="protein sequence ID" value="KAK9047936.1"/>
    <property type="molecule type" value="Genomic_DNA"/>
</dbReference>
<evidence type="ECO:0000256" key="6">
    <source>
        <dbReference type="SAM" id="MobiDB-lite"/>
    </source>
</evidence>
<dbReference type="InterPro" id="IPR040911">
    <property type="entry name" value="Exostosin_GT47"/>
</dbReference>
<keyword evidence="4" id="KW-0812">Transmembrane</keyword>
<dbReference type="Proteomes" id="UP001408789">
    <property type="component" value="Unassembled WGS sequence"/>
</dbReference>
<evidence type="ECO:0000256" key="3">
    <source>
        <dbReference type="ARBA" id="ARBA00022676"/>
    </source>
</evidence>
<dbReference type="AlphaFoldDB" id="A0AAP0C2J0"/>
<feature type="compositionally biased region" description="Low complexity" evidence="6">
    <location>
        <begin position="14"/>
        <end position="36"/>
    </location>
</feature>
<dbReference type="PANTHER" id="PTHR11062">
    <property type="entry name" value="EXOSTOSIN HEPARAN SULFATE GLYCOSYLTRANSFERASE -RELATED"/>
    <property type="match status" value="1"/>
</dbReference>
<sequence length="156" mass="17348">MSSPNTRPPPPPSTTHLKPSSPTMTTCSTPSKSSSTPHHHHHPPAPLSSPPHTQESNFYQSLLLSPFVTQDPFHAHLFFLPFPYSISTRNLARLIRNIRVTFPFWNRTLGADHFYLSSAGLDSSSDRNVVELKKNFVQISCFPASSGLFIPHSCRG</sequence>
<evidence type="ECO:0000256" key="1">
    <source>
        <dbReference type="ARBA" id="ARBA00004323"/>
    </source>
</evidence>
<keyword evidence="5" id="KW-0333">Golgi apparatus</keyword>